<dbReference type="PANTHER" id="PTHR46704">
    <property type="entry name" value="CXC DOMAIN-CONTAINING PROTEIN-RELATED"/>
    <property type="match status" value="1"/>
</dbReference>
<dbReference type="AlphaFoldDB" id="A0A8J5CJB3"/>
<gene>
    <name evidence="1" type="ORF">GWK47_013952</name>
</gene>
<comment type="caution">
    <text evidence="1">The sequence shown here is derived from an EMBL/GenBank/DDBJ whole genome shotgun (WGS) entry which is preliminary data.</text>
</comment>
<evidence type="ECO:0000313" key="2">
    <source>
        <dbReference type="Proteomes" id="UP000770661"/>
    </source>
</evidence>
<keyword evidence="2" id="KW-1185">Reference proteome</keyword>
<dbReference type="PANTHER" id="PTHR46704:SF9">
    <property type="entry name" value="BHLH DOMAIN-CONTAINING PROTEIN"/>
    <property type="match status" value="1"/>
</dbReference>
<protein>
    <submittedName>
        <fullName evidence="1">Uncharacterized protein</fullName>
    </submittedName>
</protein>
<dbReference type="Proteomes" id="UP000770661">
    <property type="component" value="Unassembled WGS sequence"/>
</dbReference>
<accession>A0A8J5CJB3</accession>
<organism evidence="1 2">
    <name type="scientific">Chionoecetes opilio</name>
    <name type="common">Atlantic snow crab</name>
    <name type="synonym">Cancer opilio</name>
    <dbReference type="NCBI Taxonomy" id="41210"/>
    <lineage>
        <taxon>Eukaryota</taxon>
        <taxon>Metazoa</taxon>
        <taxon>Ecdysozoa</taxon>
        <taxon>Arthropoda</taxon>
        <taxon>Crustacea</taxon>
        <taxon>Multicrustacea</taxon>
        <taxon>Malacostraca</taxon>
        <taxon>Eumalacostraca</taxon>
        <taxon>Eucarida</taxon>
        <taxon>Decapoda</taxon>
        <taxon>Pleocyemata</taxon>
        <taxon>Brachyura</taxon>
        <taxon>Eubrachyura</taxon>
        <taxon>Majoidea</taxon>
        <taxon>Majidae</taxon>
        <taxon>Chionoecetes</taxon>
    </lineage>
</organism>
<reference evidence="1" key="1">
    <citation type="submission" date="2020-07" db="EMBL/GenBank/DDBJ databases">
        <title>The High-quality genome of the commercially important snow crab, Chionoecetes opilio.</title>
        <authorList>
            <person name="Jeong J.-H."/>
            <person name="Ryu S."/>
        </authorList>
    </citation>
    <scope>NUCLEOTIDE SEQUENCE</scope>
    <source>
        <strain evidence="1">MADBK_172401_WGS</strain>
        <tissue evidence="1">Digestive gland</tissue>
    </source>
</reference>
<sequence length="276" mass="31446">MPRCDHEEADTRIVVHLKDALDKGCTTCLVRTVDTDVVVILIGKYHSLTSQHQMAAIWVAFGTGKNFMYLDINAICYALGKDRSTALPMFHSFTGCDTTSAFFGKGKKSVWEAWNAYVEVTEAFNNLMNHPYMTVTVNCKEFQLLERFTVIIYNEKSNLDSVNEARRNSSPRKTGQWRTFPQRKKPFCSTHCAQSTKLESGQPVIIVSRSLQPQRLWMDSRECNEDLASCVLQPACGIPGLQPTDQWLQKRHVHVWRTMLMQEGAVEVHITLQLPM</sequence>
<proteinExistence type="predicted"/>
<name>A0A8J5CJB3_CHIOP</name>
<dbReference type="EMBL" id="JACEEZ010020455">
    <property type="protein sequence ID" value="KAG0714541.1"/>
    <property type="molecule type" value="Genomic_DNA"/>
</dbReference>
<evidence type="ECO:0000313" key="1">
    <source>
        <dbReference type="EMBL" id="KAG0714541.1"/>
    </source>
</evidence>